<dbReference type="PROSITE" id="PS00380">
    <property type="entry name" value="RHODANESE_1"/>
    <property type="match status" value="1"/>
</dbReference>
<comment type="caution">
    <text evidence="5">The sequence shown here is derived from an EMBL/GenBank/DDBJ whole genome shotgun (WGS) entry which is preliminary data.</text>
</comment>
<feature type="domain" description="Rhodanese" evidence="4">
    <location>
        <begin position="208"/>
        <end position="326"/>
    </location>
</feature>
<dbReference type="InterPro" id="IPR001307">
    <property type="entry name" value="Thiosulphate_STrfase_CS"/>
</dbReference>
<keyword evidence="1" id="KW-0808">Transferase</keyword>
<feature type="chain" id="PRO_5006404947" evidence="3">
    <location>
        <begin position="33"/>
        <end position="350"/>
    </location>
</feature>
<proteinExistence type="predicted"/>
<name>A0A0R1H5J5_9LACO</name>
<dbReference type="Pfam" id="PF00581">
    <property type="entry name" value="Rhodanese"/>
    <property type="match status" value="2"/>
</dbReference>
<evidence type="ECO:0000313" key="6">
    <source>
        <dbReference type="Proteomes" id="UP000051461"/>
    </source>
</evidence>
<dbReference type="PANTHER" id="PTHR11364">
    <property type="entry name" value="THIOSULFATE SULFERTANSFERASE"/>
    <property type="match status" value="1"/>
</dbReference>
<keyword evidence="3" id="KW-0732">Signal</keyword>
<dbReference type="OrthoDB" id="9770030at2"/>
<evidence type="ECO:0000259" key="4">
    <source>
        <dbReference type="PROSITE" id="PS50206"/>
    </source>
</evidence>
<dbReference type="STRING" id="1423726.FC07_GL002261"/>
<dbReference type="Gene3D" id="3.40.250.10">
    <property type="entry name" value="Rhodanese-like domain"/>
    <property type="match status" value="2"/>
</dbReference>
<dbReference type="InterPro" id="IPR045078">
    <property type="entry name" value="TST/MPST-like"/>
</dbReference>
<dbReference type="SMART" id="SM00450">
    <property type="entry name" value="RHOD"/>
    <property type="match status" value="2"/>
</dbReference>
<dbReference type="InterPro" id="IPR001763">
    <property type="entry name" value="Rhodanese-like_dom"/>
</dbReference>
<dbReference type="SUPFAM" id="SSF52821">
    <property type="entry name" value="Rhodanese/Cell cycle control phosphatase"/>
    <property type="match status" value="2"/>
</dbReference>
<keyword evidence="2" id="KW-0677">Repeat</keyword>
<organism evidence="5 6">
    <name type="scientific">Loigolactobacillus bifermentans DSM 20003</name>
    <dbReference type="NCBI Taxonomy" id="1423726"/>
    <lineage>
        <taxon>Bacteria</taxon>
        <taxon>Bacillati</taxon>
        <taxon>Bacillota</taxon>
        <taxon>Bacilli</taxon>
        <taxon>Lactobacillales</taxon>
        <taxon>Lactobacillaceae</taxon>
        <taxon>Loigolactobacillus</taxon>
    </lineage>
</organism>
<protein>
    <submittedName>
        <fullName evidence="5">Rhodanese-like protein</fullName>
    </submittedName>
</protein>
<dbReference type="RefSeq" id="WP_057904123.1">
    <property type="nucleotide sequence ID" value="NZ_AZDA01000034.1"/>
</dbReference>
<dbReference type="InterPro" id="IPR036873">
    <property type="entry name" value="Rhodanese-like_dom_sf"/>
</dbReference>
<dbReference type="Proteomes" id="UP000051461">
    <property type="component" value="Unassembled WGS sequence"/>
</dbReference>
<evidence type="ECO:0000313" key="5">
    <source>
        <dbReference type="EMBL" id="KRK39859.1"/>
    </source>
</evidence>
<evidence type="ECO:0000256" key="1">
    <source>
        <dbReference type="ARBA" id="ARBA00022679"/>
    </source>
</evidence>
<accession>A0A0R1H5J5</accession>
<evidence type="ECO:0000256" key="2">
    <source>
        <dbReference type="ARBA" id="ARBA00022737"/>
    </source>
</evidence>
<dbReference type="PATRIC" id="fig|1423726.3.peg.2347"/>
<dbReference type="AlphaFoldDB" id="A0A0R1H5J5"/>
<feature type="signal peptide" evidence="3">
    <location>
        <begin position="1"/>
        <end position="32"/>
    </location>
</feature>
<dbReference type="EMBL" id="AZDA01000034">
    <property type="protein sequence ID" value="KRK39859.1"/>
    <property type="molecule type" value="Genomic_DNA"/>
</dbReference>
<dbReference type="PROSITE" id="PS50206">
    <property type="entry name" value="RHODANESE_3"/>
    <property type="match status" value="2"/>
</dbReference>
<dbReference type="PANTHER" id="PTHR11364:SF27">
    <property type="entry name" value="SULFURTRANSFERASE"/>
    <property type="match status" value="1"/>
</dbReference>
<dbReference type="GO" id="GO:0004792">
    <property type="term" value="F:thiosulfate-cyanide sulfurtransferase activity"/>
    <property type="evidence" value="ECO:0007669"/>
    <property type="project" value="InterPro"/>
</dbReference>
<evidence type="ECO:0000256" key="3">
    <source>
        <dbReference type="SAM" id="SignalP"/>
    </source>
</evidence>
<reference evidence="5 6" key="1">
    <citation type="journal article" date="2015" name="Genome Announc.">
        <title>Expanding the biotechnology potential of lactobacilli through comparative genomics of 213 strains and associated genera.</title>
        <authorList>
            <person name="Sun Z."/>
            <person name="Harris H.M."/>
            <person name="McCann A."/>
            <person name="Guo C."/>
            <person name="Argimon S."/>
            <person name="Zhang W."/>
            <person name="Yang X."/>
            <person name="Jeffery I.B."/>
            <person name="Cooney J.C."/>
            <person name="Kagawa T.F."/>
            <person name="Liu W."/>
            <person name="Song Y."/>
            <person name="Salvetti E."/>
            <person name="Wrobel A."/>
            <person name="Rasinkangas P."/>
            <person name="Parkhill J."/>
            <person name="Rea M.C."/>
            <person name="O'Sullivan O."/>
            <person name="Ritari J."/>
            <person name="Douillard F.P."/>
            <person name="Paul Ross R."/>
            <person name="Yang R."/>
            <person name="Briner A.E."/>
            <person name="Felis G.E."/>
            <person name="de Vos W.M."/>
            <person name="Barrangou R."/>
            <person name="Klaenhammer T.R."/>
            <person name="Caufield P.W."/>
            <person name="Cui Y."/>
            <person name="Zhang H."/>
            <person name="O'Toole P.W."/>
        </authorList>
    </citation>
    <scope>NUCLEOTIDE SEQUENCE [LARGE SCALE GENOMIC DNA]</scope>
    <source>
        <strain evidence="5 6">DSM 20003</strain>
    </source>
</reference>
<keyword evidence="6" id="KW-1185">Reference proteome</keyword>
<gene>
    <name evidence="5" type="ORF">FC07_GL002261</name>
</gene>
<sequence length="350" mass="38341">MKKHTLRWLGRFAVAGLAALTLGALAPQGVHAKTAIASQDDTTKTAGPRVFVSPKWVDQTIQGKNNVKDYKVFEASYGNDKTFKKGHIPGAMHINTNDIEATKTWNLKSAEQIKKVLLKHGVTSKTTLIVYSQDINAASRVAFAAFYAGVNNIKILDGNYKGWQKSDYTIQKGAEKSVKAATNFGVAVPANAKYEIKTSADVLKQQKADKNVILASTRSWKEFTGKTSGYSYIKDKGEPKGAVYAKSSKTSADVAYLLHKDGTVKSISEVAPMWAKSGIKSTSNVDFYCGTGWRASTAFFIAYQGGWKNIHEFDGGWYDWDIAHQKNPKQYPVQVGAPGSKSFKIVTSKF</sequence>
<feature type="domain" description="Rhodanese" evidence="4">
    <location>
        <begin position="66"/>
        <end position="172"/>
    </location>
</feature>